<evidence type="ECO:0008006" key="4">
    <source>
        <dbReference type="Google" id="ProtNLM"/>
    </source>
</evidence>
<gene>
    <name evidence="2" type="ORF">SNEC2469_LOCUS20239</name>
</gene>
<sequence length="812" mass="91662">FPAELCDFIASAIAAVAPSGKGGSHTPACMDKSLVHPVVSVPFIFEARDRYHCTEAWEGHRLVMVAFTVPECEKLDKDDAAFVVDLGFHINGKAADVDPAIPFRPELWQQRNSGQCQLGGKRRWTPSARGARLGETARRFAPAMHTLVKSFVLRVIPDAERSAMELVLGRYTSSPFSEKDMSQLRQQWVSLLGDSQGFDLLEVPERQPFFLPALARTAELLEDPDWEIVTQGNDNFCTGVPLGCEEVLPQVPQVFDFKYKSRTLDESEYDWDRSNYQSARDFEAPLHEKFREEERLGRMFPTTLGALKEQFGSERIRIASLGAIGKPDGGARPIHDATHGVQVNNAIKIESQQAVPGPADLSYVVEEPIRRGEVPFCVSADVTAAHRLSKVREQDWPYLACRADDSSPTIWVNTVGTFGVSSASFWWSRLFGIIGRVVTRCLLQILFFHLVFVDDLRANFSGRNRYVHTLMWLALFEMIGTPFSYKKFKGGFRVQFIGYELDYKSRTMGISASREKYVIEWIQNARRQKFVVLTRDFAEFLGRLGFVARTLHWLKPHLGPLYAWSAATAKGTAATLPLTVILTLEYISKILQRENFHISVRRVQLQSEPSFHTDAKCADGFVVIGGWDSLGKSPKEARWFSLKIYPTDAPYLFDAKQKSQWASASAELLGTLAALHCFGHLKPLSAPRRLFVNVVAATDNRGNEALRKKLSTTKWPLMLVNMQLSDLIMQAGLTLSLRWKPRDENALADSLTNEVFSSFSENLRVPLSFSDLPLRMLSDLWETKCQFEAARAKARAEPVSLRKRRRKEKTPW</sequence>
<accession>A0A812WUR3</accession>
<proteinExistence type="predicted"/>
<dbReference type="PANTHER" id="PTHR33050">
    <property type="entry name" value="REVERSE TRANSCRIPTASE DOMAIN-CONTAINING PROTEIN"/>
    <property type="match status" value="1"/>
</dbReference>
<feature type="compositionally biased region" description="Basic residues" evidence="1">
    <location>
        <begin position="801"/>
        <end position="812"/>
    </location>
</feature>
<organism evidence="2 3">
    <name type="scientific">Symbiodinium necroappetens</name>
    <dbReference type="NCBI Taxonomy" id="1628268"/>
    <lineage>
        <taxon>Eukaryota</taxon>
        <taxon>Sar</taxon>
        <taxon>Alveolata</taxon>
        <taxon>Dinophyceae</taxon>
        <taxon>Suessiales</taxon>
        <taxon>Symbiodiniaceae</taxon>
        <taxon>Symbiodinium</taxon>
    </lineage>
</organism>
<dbReference type="SUPFAM" id="SSF56672">
    <property type="entry name" value="DNA/RNA polymerases"/>
    <property type="match status" value="1"/>
</dbReference>
<evidence type="ECO:0000256" key="1">
    <source>
        <dbReference type="SAM" id="MobiDB-lite"/>
    </source>
</evidence>
<feature type="region of interest" description="Disordered" evidence="1">
    <location>
        <begin position="793"/>
        <end position="812"/>
    </location>
</feature>
<dbReference type="OrthoDB" id="443733at2759"/>
<feature type="non-terminal residue" evidence="2">
    <location>
        <position position="1"/>
    </location>
</feature>
<reference evidence="2" key="1">
    <citation type="submission" date="2021-02" db="EMBL/GenBank/DDBJ databases">
        <authorList>
            <person name="Dougan E. K."/>
            <person name="Rhodes N."/>
            <person name="Thang M."/>
            <person name="Chan C."/>
        </authorList>
    </citation>
    <scope>NUCLEOTIDE SEQUENCE</scope>
</reference>
<dbReference type="EMBL" id="CAJNJA010035099">
    <property type="protein sequence ID" value="CAE7702640.1"/>
    <property type="molecule type" value="Genomic_DNA"/>
</dbReference>
<dbReference type="PANTHER" id="PTHR33050:SF7">
    <property type="entry name" value="RIBONUCLEASE H"/>
    <property type="match status" value="1"/>
</dbReference>
<dbReference type="InterPro" id="IPR052055">
    <property type="entry name" value="Hepadnavirus_pol/RT"/>
</dbReference>
<evidence type="ECO:0000313" key="2">
    <source>
        <dbReference type="EMBL" id="CAE7702640.1"/>
    </source>
</evidence>
<protein>
    <recommendedName>
        <fullName evidence="4">Reverse transcriptase domain-containing protein</fullName>
    </recommendedName>
</protein>
<dbReference type="InterPro" id="IPR043502">
    <property type="entry name" value="DNA/RNA_pol_sf"/>
</dbReference>
<comment type="caution">
    <text evidence="2">The sequence shown here is derived from an EMBL/GenBank/DDBJ whole genome shotgun (WGS) entry which is preliminary data.</text>
</comment>
<name>A0A812WUR3_9DINO</name>
<dbReference type="Proteomes" id="UP000601435">
    <property type="component" value="Unassembled WGS sequence"/>
</dbReference>
<dbReference type="AlphaFoldDB" id="A0A812WUR3"/>
<evidence type="ECO:0000313" key="3">
    <source>
        <dbReference type="Proteomes" id="UP000601435"/>
    </source>
</evidence>
<keyword evidence="3" id="KW-1185">Reference proteome</keyword>